<sequence length="219" mass="25978">MDITIIPRRRTVKIDKRHVSRRQEAKRLRTLVTKNKKRDATRQRRFDRDSKLAVKHEVPQDDDHEDPWWADFYYSSAYRRDYDEYLVRKRAQRLFLKIKRQAPQHAHAYATQNGLMCSSDCLVCDLGQGGFSGSMDVQKNELDYYLNHNPNYFSDVQKDDLDYDSNYESDDEPIHYHQSMDVQDDDSDDEPAQVYARDDDSDDEPAQVYAQDDDSDDDY</sequence>
<feature type="region of interest" description="Disordered" evidence="1">
    <location>
        <begin position="170"/>
        <end position="219"/>
    </location>
</feature>
<evidence type="ECO:0000313" key="2">
    <source>
        <dbReference type="EMBL" id="AYV79237.1"/>
    </source>
</evidence>
<evidence type="ECO:0000256" key="1">
    <source>
        <dbReference type="SAM" id="MobiDB-lite"/>
    </source>
</evidence>
<protein>
    <submittedName>
        <fullName evidence="2">Uncharacterized protein</fullName>
    </submittedName>
</protein>
<dbReference type="EMBL" id="MK072137">
    <property type="protein sequence ID" value="AYV79237.1"/>
    <property type="molecule type" value="Genomic_DNA"/>
</dbReference>
<reference evidence="2" key="1">
    <citation type="submission" date="2018-10" db="EMBL/GenBank/DDBJ databases">
        <title>Hidden diversity of soil giant viruses.</title>
        <authorList>
            <person name="Schulz F."/>
            <person name="Alteio L."/>
            <person name="Goudeau D."/>
            <person name="Ryan E.M."/>
            <person name="Malmstrom R.R."/>
            <person name="Blanchard J."/>
            <person name="Woyke T."/>
        </authorList>
    </citation>
    <scope>NUCLEOTIDE SEQUENCE</scope>
    <source>
        <strain evidence="2">FNV1</strain>
    </source>
</reference>
<feature type="compositionally biased region" description="Acidic residues" evidence="1">
    <location>
        <begin position="182"/>
        <end position="191"/>
    </location>
</feature>
<feature type="region of interest" description="Disordered" evidence="1">
    <location>
        <begin position="33"/>
        <end position="58"/>
    </location>
</feature>
<feature type="compositionally biased region" description="Basic and acidic residues" evidence="1">
    <location>
        <begin position="38"/>
        <end position="58"/>
    </location>
</feature>
<proteinExistence type="predicted"/>
<feature type="compositionally biased region" description="Acidic residues" evidence="1">
    <location>
        <begin position="199"/>
        <end position="219"/>
    </location>
</feature>
<gene>
    <name evidence="2" type="ORF">Faunusvirus6_15</name>
</gene>
<name>A0A3G4ZWF8_9VIRU</name>
<accession>A0A3G4ZWF8</accession>
<organism evidence="2">
    <name type="scientific">Faunusvirus sp</name>
    <dbReference type="NCBI Taxonomy" id="2487766"/>
    <lineage>
        <taxon>Viruses</taxon>
        <taxon>Varidnaviria</taxon>
        <taxon>Bamfordvirae</taxon>
        <taxon>Nucleocytoviricota</taxon>
        <taxon>Megaviricetes</taxon>
        <taxon>Imitervirales</taxon>
        <taxon>Mimiviridae</taxon>
    </lineage>
</organism>